<dbReference type="RefSeq" id="WP_089713564.1">
    <property type="nucleotide sequence ID" value="NZ_FOBC01000012.1"/>
</dbReference>
<dbReference type="EMBL" id="FOBC01000012">
    <property type="protein sequence ID" value="SEL58193.1"/>
    <property type="molecule type" value="Genomic_DNA"/>
</dbReference>
<keyword evidence="3" id="KW-1185">Reference proteome</keyword>
<dbReference type="Pfam" id="PF06796">
    <property type="entry name" value="NapE"/>
    <property type="match status" value="1"/>
</dbReference>
<organism evidence="2 3">
    <name type="scientific">Halomonas daqiaonensis</name>
    <dbReference type="NCBI Taxonomy" id="650850"/>
    <lineage>
        <taxon>Bacteria</taxon>
        <taxon>Pseudomonadati</taxon>
        <taxon>Pseudomonadota</taxon>
        <taxon>Gammaproteobacteria</taxon>
        <taxon>Oceanospirillales</taxon>
        <taxon>Halomonadaceae</taxon>
        <taxon>Halomonas</taxon>
    </lineage>
</organism>
<evidence type="ECO:0000256" key="1">
    <source>
        <dbReference type="SAM" id="Phobius"/>
    </source>
</evidence>
<evidence type="ECO:0000313" key="2">
    <source>
        <dbReference type="EMBL" id="SEL58193.1"/>
    </source>
</evidence>
<reference evidence="3" key="1">
    <citation type="submission" date="2016-10" db="EMBL/GenBank/DDBJ databases">
        <authorList>
            <person name="Varghese N."/>
            <person name="Submissions S."/>
        </authorList>
    </citation>
    <scope>NUCLEOTIDE SEQUENCE [LARGE SCALE GENOMIC DNA]</scope>
    <source>
        <strain evidence="3">CGMCC 1.9150</strain>
    </source>
</reference>
<protein>
    <submittedName>
        <fullName evidence="2">Periplasmic nitrate reductase subunit NapE</fullName>
    </submittedName>
</protein>
<dbReference type="InterPro" id="IPR010649">
    <property type="entry name" value="NapE_TorE"/>
</dbReference>
<keyword evidence="1" id="KW-0812">Transmembrane</keyword>
<evidence type="ECO:0000313" key="3">
    <source>
        <dbReference type="Proteomes" id="UP000198807"/>
    </source>
</evidence>
<gene>
    <name evidence="2" type="ORF">SAMN04488129_11254</name>
</gene>
<dbReference type="Proteomes" id="UP000198807">
    <property type="component" value="Unassembled WGS sequence"/>
</dbReference>
<sequence length="57" mass="6254">MPDADKNQATSHKNEELKLFLFIVLLLFPLLAIAVVGGYGFAVWMLQIFTGHPGPPS</sequence>
<keyword evidence="1" id="KW-0472">Membrane</keyword>
<dbReference type="AlphaFoldDB" id="A0A1H7RDD4"/>
<accession>A0A1H7RDD4</accession>
<proteinExistence type="predicted"/>
<keyword evidence="1" id="KW-1133">Transmembrane helix</keyword>
<name>A0A1H7RDD4_9GAMM</name>
<feature type="transmembrane region" description="Helical" evidence="1">
    <location>
        <begin position="20"/>
        <end position="46"/>
    </location>
</feature>
<dbReference type="STRING" id="650850.SAMN04488129_11254"/>